<evidence type="ECO:0000256" key="1">
    <source>
        <dbReference type="ARBA" id="ARBA00023172"/>
    </source>
</evidence>
<keyword evidence="1" id="KW-0233">DNA recombination</keyword>
<accession>A0A1W6AH95</accession>
<reference evidence="3 4" key="1">
    <citation type="submission" date="2017-04" db="EMBL/GenBank/DDBJ databases">
        <title>The Characteristic of a Fine Plant Growth-Promoting Rhizobacteria Bacillus mycoides Gnyt1 and its Whole Genome Sequencing Analysis.</title>
        <authorList>
            <person name="Li J.H."/>
            <person name="Yao T."/>
        </authorList>
    </citation>
    <scope>NUCLEOTIDE SEQUENCE [LARGE SCALE GENOMIC DNA]</scope>
    <source>
        <strain evidence="3 4">Gnyt1</strain>
        <plasmid evidence="4">Plasmid unnamed1</plasmid>
    </source>
</reference>
<feature type="domain" description="Tyr recombinase" evidence="2">
    <location>
        <begin position="10"/>
        <end position="200"/>
    </location>
</feature>
<dbReference type="InterPro" id="IPR050090">
    <property type="entry name" value="Tyrosine_recombinase_XerCD"/>
</dbReference>
<dbReference type="GO" id="GO:0003677">
    <property type="term" value="F:DNA binding"/>
    <property type="evidence" value="ECO:0007669"/>
    <property type="project" value="InterPro"/>
</dbReference>
<dbReference type="EMBL" id="CP020744">
    <property type="protein sequence ID" value="ARJ25236.1"/>
    <property type="molecule type" value="Genomic_DNA"/>
</dbReference>
<sequence length="200" mass="22832">MVDRPKAYKSELKVWDIGEVKSFLKVAESSRYYIAFLLALTTGMRQGEILALRWKDINFNNNTLSIKQTLNHAGNKMIAGAKIKSGQRSTTLPNETINFLVRHKEIIDNEKRVAGVLFMNHDLVVCTNIGTPCLPRNLLRSFYSLIEKIDITKIRSHDLRHTHATLLLKEGVHPKVIVNILLNTYSRVLLLLQLESVQKN</sequence>
<organism evidence="3 4">
    <name type="scientific">Bacillus mycoides</name>
    <dbReference type="NCBI Taxonomy" id="1405"/>
    <lineage>
        <taxon>Bacteria</taxon>
        <taxon>Bacillati</taxon>
        <taxon>Bacillota</taxon>
        <taxon>Bacilli</taxon>
        <taxon>Bacillales</taxon>
        <taxon>Bacillaceae</taxon>
        <taxon>Bacillus</taxon>
        <taxon>Bacillus cereus group</taxon>
    </lineage>
</organism>
<dbReference type="AlphaFoldDB" id="A0A1W6AH95"/>
<dbReference type="GO" id="GO:0006310">
    <property type="term" value="P:DNA recombination"/>
    <property type="evidence" value="ECO:0007669"/>
    <property type="project" value="UniProtKB-KW"/>
</dbReference>
<name>A0A1W6AH95_BACMY</name>
<dbReference type="Gene3D" id="1.10.443.10">
    <property type="entry name" value="Intergrase catalytic core"/>
    <property type="match status" value="1"/>
</dbReference>
<dbReference type="GO" id="GO:0015074">
    <property type="term" value="P:DNA integration"/>
    <property type="evidence" value="ECO:0007669"/>
    <property type="project" value="InterPro"/>
</dbReference>
<evidence type="ECO:0000313" key="3">
    <source>
        <dbReference type="EMBL" id="ARJ25236.1"/>
    </source>
</evidence>
<dbReference type="CDD" id="cd01189">
    <property type="entry name" value="INT_ICEBs1_C_like"/>
    <property type="match status" value="1"/>
</dbReference>
<dbReference type="PANTHER" id="PTHR30349:SF64">
    <property type="entry name" value="PROPHAGE INTEGRASE INTD-RELATED"/>
    <property type="match status" value="1"/>
</dbReference>
<dbReference type="Pfam" id="PF00589">
    <property type="entry name" value="Phage_integrase"/>
    <property type="match status" value="1"/>
</dbReference>
<evidence type="ECO:0000313" key="4">
    <source>
        <dbReference type="Proteomes" id="UP000192932"/>
    </source>
</evidence>
<dbReference type="SUPFAM" id="SSF56349">
    <property type="entry name" value="DNA breaking-rejoining enzymes"/>
    <property type="match status" value="1"/>
</dbReference>
<evidence type="ECO:0000259" key="2">
    <source>
        <dbReference type="PROSITE" id="PS51898"/>
    </source>
</evidence>
<proteinExistence type="predicted"/>
<dbReference type="Proteomes" id="UP000192932">
    <property type="component" value="Plasmid unnamed1"/>
</dbReference>
<dbReference type="InterPro" id="IPR011010">
    <property type="entry name" value="DNA_brk_join_enz"/>
</dbReference>
<geneLocation type="plasmid" evidence="3 4">
    <name>unnamed1</name>
</geneLocation>
<keyword evidence="3" id="KW-0614">Plasmid</keyword>
<dbReference type="InterPro" id="IPR002104">
    <property type="entry name" value="Integrase_catalytic"/>
</dbReference>
<dbReference type="PANTHER" id="PTHR30349">
    <property type="entry name" value="PHAGE INTEGRASE-RELATED"/>
    <property type="match status" value="1"/>
</dbReference>
<protein>
    <submittedName>
        <fullName evidence="3">Integrase</fullName>
    </submittedName>
</protein>
<gene>
    <name evidence="3" type="ORF">B7492_29420</name>
</gene>
<dbReference type="PROSITE" id="PS51898">
    <property type="entry name" value="TYR_RECOMBINASE"/>
    <property type="match status" value="1"/>
</dbReference>
<dbReference type="InterPro" id="IPR013762">
    <property type="entry name" value="Integrase-like_cat_sf"/>
</dbReference>